<keyword evidence="2" id="KW-1185">Reference proteome</keyword>
<protein>
    <submittedName>
        <fullName evidence="1">Uncharacterized protein</fullName>
    </submittedName>
</protein>
<name>A0A4Y2Q7P3_ARAVE</name>
<dbReference type="EMBL" id="BGPR01013188">
    <property type="protein sequence ID" value="GBN59589.1"/>
    <property type="molecule type" value="Genomic_DNA"/>
</dbReference>
<sequence length="106" mass="12502">MQPHLHFCTFLVERIRLFIETFHLYIRGGALVLRYLLVGQRIPGSIPDRTEDPPCMWPAARSRSCVPLLMWCGSLERGYQPNCRPRHLTWVKNCEVRRIIILETVR</sequence>
<dbReference type="AlphaFoldDB" id="A0A4Y2Q7P3"/>
<comment type="caution">
    <text evidence="1">The sequence shown here is derived from an EMBL/GenBank/DDBJ whole genome shotgun (WGS) entry which is preliminary data.</text>
</comment>
<evidence type="ECO:0000313" key="1">
    <source>
        <dbReference type="EMBL" id="GBN59589.1"/>
    </source>
</evidence>
<organism evidence="1 2">
    <name type="scientific">Araneus ventricosus</name>
    <name type="common">Orbweaver spider</name>
    <name type="synonym">Epeira ventricosa</name>
    <dbReference type="NCBI Taxonomy" id="182803"/>
    <lineage>
        <taxon>Eukaryota</taxon>
        <taxon>Metazoa</taxon>
        <taxon>Ecdysozoa</taxon>
        <taxon>Arthropoda</taxon>
        <taxon>Chelicerata</taxon>
        <taxon>Arachnida</taxon>
        <taxon>Araneae</taxon>
        <taxon>Araneomorphae</taxon>
        <taxon>Entelegynae</taxon>
        <taxon>Araneoidea</taxon>
        <taxon>Araneidae</taxon>
        <taxon>Araneus</taxon>
    </lineage>
</organism>
<reference evidence="1 2" key="1">
    <citation type="journal article" date="2019" name="Sci. Rep.">
        <title>Orb-weaving spider Araneus ventricosus genome elucidates the spidroin gene catalogue.</title>
        <authorList>
            <person name="Kono N."/>
            <person name="Nakamura H."/>
            <person name="Ohtoshi R."/>
            <person name="Moran D.A.P."/>
            <person name="Shinohara A."/>
            <person name="Yoshida Y."/>
            <person name="Fujiwara M."/>
            <person name="Mori M."/>
            <person name="Tomita M."/>
            <person name="Arakawa K."/>
        </authorList>
    </citation>
    <scope>NUCLEOTIDE SEQUENCE [LARGE SCALE GENOMIC DNA]</scope>
</reference>
<gene>
    <name evidence="1" type="ORF">AVEN_36655_1</name>
</gene>
<accession>A0A4Y2Q7P3</accession>
<proteinExistence type="predicted"/>
<dbReference type="Proteomes" id="UP000499080">
    <property type="component" value="Unassembled WGS sequence"/>
</dbReference>
<evidence type="ECO:0000313" key="2">
    <source>
        <dbReference type="Proteomes" id="UP000499080"/>
    </source>
</evidence>